<dbReference type="GO" id="GO:0099602">
    <property type="term" value="F:neurotransmitter receptor regulator activity"/>
    <property type="evidence" value="ECO:0007669"/>
    <property type="project" value="EnsemblMetazoa"/>
</dbReference>
<dbReference type="EMBL" id="CH916370">
    <property type="protein sequence ID" value="EDW00489.1"/>
    <property type="molecule type" value="Genomic_DNA"/>
</dbReference>
<organism evidence="8">
    <name type="scientific">Drosophila grimshawi</name>
    <name type="common">Hawaiian fruit fly</name>
    <name type="synonym">Idiomyia grimshawi</name>
    <dbReference type="NCBI Taxonomy" id="7222"/>
    <lineage>
        <taxon>Eukaryota</taxon>
        <taxon>Metazoa</taxon>
        <taxon>Ecdysozoa</taxon>
        <taxon>Arthropoda</taxon>
        <taxon>Hexapoda</taxon>
        <taxon>Insecta</taxon>
        <taxon>Pterygota</taxon>
        <taxon>Neoptera</taxon>
        <taxon>Endopterygota</taxon>
        <taxon>Diptera</taxon>
        <taxon>Brachycera</taxon>
        <taxon>Muscomorpha</taxon>
        <taxon>Ephydroidea</taxon>
        <taxon>Drosophilidae</taxon>
        <taxon>Drosophila</taxon>
        <taxon>Hawaiian Drosophila</taxon>
    </lineage>
</organism>
<dbReference type="STRING" id="7222.B4JIP2"/>
<name>B4JIP2_DROGR</name>
<dbReference type="GO" id="GO:0005245">
    <property type="term" value="F:voltage-gated calcium channel activity"/>
    <property type="evidence" value="ECO:0007669"/>
    <property type="project" value="TreeGrafter"/>
</dbReference>
<feature type="transmembrane region" description="Helical" evidence="6">
    <location>
        <begin position="353"/>
        <end position="370"/>
    </location>
</feature>
<dbReference type="HOGENOM" id="CLU_026402_0_0_1"/>
<evidence type="ECO:0000256" key="4">
    <source>
        <dbReference type="ARBA" id="ARBA00023136"/>
    </source>
</evidence>
<evidence type="ECO:0000256" key="3">
    <source>
        <dbReference type="ARBA" id="ARBA00022989"/>
    </source>
</evidence>
<protein>
    <submittedName>
        <fullName evidence="7">GH11837</fullName>
    </submittedName>
</protein>
<dbReference type="AlphaFoldDB" id="B4JIP2"/>
<keyword evidence="3 6" id="KW-1133">Transmembrane helix</keyword>
<evidence type="ECO:0000313" key="8">
    <source>
        <dbReference type="Proteomes" id="UP000001070"/>
    </source>
</evidence>
<feature type="compositionally biased region" description="Low complexity" evidence="5">
    <location>
        <begin position="52"/>
        <end position="70"/>
    </location>
</feature>
<evidence type="ECO:0000256" key="6">
    <source>
        <dbReference type="SAM" id="Phobius"/>
    </source>
</evidence>
<evidence type="ECO:0000256" key="1">
    <source>
        <dbReference type="ARBA" id="ARBA00004141"/>
    </source>
</evidence>
<feature type="region of interest" description="Disordered" evidence="5">
    <location>
        <begin position="164"/>
        <end position="193"/>
    </location>
</feature>
<dbReference type="OMA" id="YLWLITP"/>
<dbReference type="FunFam" id="1.20.140.150:FF:000057">
    <property type="entry name" value="GH12419p1"/>
    <property type="match status" value="1"/>
</dbReference>
<dbReference type="PANTHER" id="PTHR12107:SF0">
    <property type="entry name" value="STARGAZIN (MAMMALIAN CALCIUM CHANNEL) HOMOLOG"/>
    <property type="match status" value="1"/>
</dbReference>
<dbReference type="Pfam" id="PF13903">
    <property type="entry name" value="Claudin_2"/>
    <property type="match status" value="1"/>
</dbReference>
<dbReference type="GO" id="GO:0032281">
    <property type="term" value="C:AMPA glutamate receptor complex"/>
    <property type="evidence" value="ECO:0007669"/>
    <property type="project" value="TreeGrafter"/>
</dbReference>
<keyword evidence="8" id="KW-1185">Reference proteome</keyword>
<feature type="compositionally biased region" description="Low complexity" evidence="5">
    <location>
        <begin position="118"/>
        <end position="134"/>
    </location>
</feature>
<dbReference type="Proteomes" id="UP000001070">
    <property type="component" value="Unassembled WGS sequence"/>
</dbReference>
<keyword evidence="2 6" id="KW-0812">Transmembrane</keyword>
<gene>
    <name evidence="7" type="primary">Dgri\GH11837</name>
    <name evidence="7" type="ORF">Dgri_GH11837</name>
</gene>
<accession>B4JIP2</accession>
<proteinExistence type="predicted"/>
<dbReference type="KEGG" id="dgr:6564776"/>
<comment type="subcellular location">
    <subcellularLocation>
        <location evidence="1">Membrane</location>
        <topology evidence="1">Multi-pass membrane protein</topology>
    </subcellularLocation>
</comment>
<feature type="compositionally biased region" description="Polar residues" evidence="5">
    <location>
        <begin position="22"/>
        <end position="51"/>
    </location>
</feature>
<dbReference type="eggNOG" id="ENOG502QTQ7">
    <property type="taxonomic scope" value="Eukaryota"/>
</dbReference>
<dbReference type="GO" id="GO:0016247">
    <property type="term" value="F:channel regulator activity"/>
    <property type="evidence" value="ECO:0007669"/>
    <property type="project" value="EnsemblMetazoa"/>
</dbReference>
<feature type="transmembrane region" description="Helical" evidence="6">
    <location>
        <begin position="244"/>
        <end position="265"/>
    </location>
</feature>
<reference evidence="7 8" key="1">
    <citation type="journal article" date="2007" name="Nature">
        <title>Evolution of genes and genomes on the Drosophila phylogeny.</title>
        <authorList>
            <consortium name="Drosophila 12 Genomes Consortium"/>
            <person name="Clark A.G."/>
            <person name="Eisen M.B."/>
            <person name="Smith D.R."/>
            <person name="Bergman C.M."/>
            <person name="Oliver B."/>
            <person name="Markow T.A."/>
            <person name="Kaufman T.C."/>
            <person name="Kellis M."/>
            <person name="Gelbart W."/>
            <person name="Iyer V.N."/>
            <person name="Pollard D.A."/>
            <person name="Sackton T.B."/>
            <person name="Larracuente A.M."/>
            <person name="Singh N.D."/>
            <person name="Abad J.P."/>
            <person name="Abt D.N."/>
            <person name="Adryan B."/>
            <person name="Aguade M."/>
            <person name="Akashi H."/>
            <person name="Anderson W.W."/>
            <person name="Aquadro C.F."/>
            <person name="Ardell D.H."/>
            <person name="Arguello R."/>
            <person name="Artieri C.G."/>
            <person name="Barbash D.A."/>
            <person name="Barker D."/>
            <person name="Barsanti P."/>
            <person name="Batterham P."/>
            <person name="Batzoglou S."/>
            <person name="Begun D."/>
            <person name="Bhutkar A."/>
            <person name="Blanco E."/>
            <person name="Bosak S.A."/>
            <person name="Bradley R.K."/>
            <person name="Brand A.D."/>
            <person name="Brent M.R."/>
            <person name="Brooks A.N."/>
            <person name="Brown R.H."/>
            <person name="Butlin R.K."/>
            <person name="Caggese C."/>
            <person name="Calvi B.R."/>
            <person name="Bernardo de Carvalho A."/>
            <person name="Caspi A."/>
            <person name="Castrezana S."/>
            <person name="Celniker S.E."/>
            <person name="Chang J.L."/>
            <person name="Chapple C."/>
            <person name="Chatterji S."/>
            <person name="Chinwalla A."/>
            <person name="Civetta A."/>
            <person name="Clifton S.W."/>
            <person name="Comeron J.M."/>
            <person name="Costello J.C."/>
            <person name="Coyne J.A."/>
            <person name="Daub J."/>
            <person name="David R.G."/>
            <person name="Delcher A.L."/>
            <person name="Delehaunty K."/>
            <person name="Do C.B."/>
            <person name="Ebling H."/>
            <person name="Edwards K."/>
            <person name="Eickbush T."/>
            <person name="Evans J.D."/>
            <person name="Filipski A."/>
            <person name="Findeiss S."/>
            <person name="Freyhult E."/>
            <person name="Fulton L."/>
            <person name="Fulton R."/>
            <person name="Garcia A.C."/>
            <person name="Gardiner A."/>
            <person name="Garfield D.A."/>
            <person name="Garvin B.E."/>
            <person name="Gibson G."/>
            <person name="Gilbert D."/>
            <person name="Gnerre S."/>
            <person name="Godfrey J."/>
            <person name="Good R."/>
            <person name="Gotea V."/>
            <person name="Gravely B."/>
            <person name="Greenberg A.J."/>
            <person name="Griffiths-Jones S."/>
            <person name="Gross S."/>
            <person name="Guigo R."/>
            <person name="Gustafson E.A."/>
            <person name="Haerty W."/>
            <person name="Hahn M.W."/>
            <person name="Halligan D.L."/>
            <person name="Halpern A.L."/>
            <person name="Halter G.M."/>
            <person name="Han M.V."/>
            <person name="Heger A."/>
            <person name="Hillier L."/>
            <person name="Hinrichs A.S."/>
            <person name="Holmes I."/>
            <person name="Hoskins R.A."/>
            <person name="Hubisz M.J."/>
            <person name="Hultmark D."/>
            <person name="Huntley M.A."/>
            <person name="Jaffe D.B."/>
            <person name="Jagadeeshan S."/>
            <person name="Jeck W.R."/>
            <person name="Johnson J."/>
            <person name="Jones C.D."/>
            <person name="Jordan W.C."/>
            <person name="Karpen G.H."/>
            <person name="Kataoka E."/>
            <person name="Keightley P.D."/>
            <person name="Kheradpour P."/>
            <person name="Kirkness E.F."/>
            <person name="Koerich L.B."/>
            <person name="Kristiansen K."/>
            <person name="Kudrna D."/>
            <person name="Kulathinal R.J."/>
            <person name="Kumar S."/>
            <person name="Kwok R."/>
            <person name="Lander E."/>
            <person name="Langley C.H."/>
            <person name="Lapoint R."/>
            <person name="Lazzaro B.P."/>
            <person name="Lee S.J."/>
            <person name="Levesque L."/>
            <person name="Li R."/>
            <person name="Lin C.F."/>
            <person name="Lin M.F."/>
            <person name="Lindblad-Toh K."/>
            <person name="Llopart A."/>
            <person name="Long M."/>
            <person name="Low L."/>
            <person name="Lozovsky E."/>
            <person name="Lu J."/>
            <person name="Luo M."/>
            <person name="Machado C.A."/>
            <person name="Makalowski W."/>
            <person name="Marzo M."/>
            <person name="Matsuda M."/>
            <person name="Matzkin L."/>
            <person name="McAllister B."/>
            <person name="McBride C.S."/>
            <person name="McKernan B."/>
            <person name="McKernan K."/>
            <person name="Mendez-Lago M."/>
            <person name="Minx P."/>
            <person name="Mollenhauer M.U."/>
            <person name="Montooth K."/>
            <person name="Mount S.M."/>
            <person name="Mu X."/>
            <person name="Myers E."/>
            <person name="Negre B."/>
            <person name="Newfeld S."/>
            <person name="Nielsen R."/>
            <person name="Noor M.A."/>
            <person name="O'Grady P."/>
            <person name="Pachter L."/>
            <person name="Papaceit M."/>
            <person name="Parisi M.J."/>
            <person name="Parisi M."/>
            <person name="Parts L."/>
            <person name="Pedersen J.S."/>
            <person name="Pesole G."/>
            <person name="Phillippy A.M."/>
            <person name="Ponting C.P."/>
            <person name="Pop M."/>
            <person name="Porcelli D."/>
            <person name="Powell J.R."/>
            <person name="Prohaska S."/>
            <person name="Pruitt K."/>
            <person name="Puig M."/>
            <person name="Quesneville H."/>
            <person name="Ram K.R."/>
            <person name="Rand D."/>
            <person name="Rasmussen M.D."/>
            <person name="Reed L.K."/>
            <person name="Reenan R."/>
            <person name="Reily A."/>
            <person name="Remington K.A."/>
            <person name="Rieger T.T."/>
            <person name="Ritchie M.G."/>
            <person name="Robin C."/>
            <person name="Rogers Y.H."/>
            <person name="Rohde C."/>
            <person name="Rozas J."/>
            <person name="Rubenfield M.J."/>
            <person name="Ruiz A."/>
            <person name="Russo S."/>
            <person name="Salzberg S.L."/>
            <person name="Sanchez-Gracia A."/>
            <person name="Saranga D.J."/>
            <person name="Sato H."/>
            <person name="Schaeffer S.W."/>
            <person name="Schatz M.C."/>
            <person name="Schlenke T."/>
            <person name="Schwartz R."/>
            <person name="Segarra C."/>
            <person name="Singh R.S."/>
            <person name="Sirot L."/>
            <person name="Sirota M."/>
            <person name="Sisneros N.B."/>
            <person name="Smith C.D."/>
            <person name="Smith T.F."/>
            <person name="Spieth J."/>
            <person name="Stage D.E."/>
            <person name="Stark A."/>
            <person name="Stephan W."/>
            <person name="Strausberg R.L."/>
            <person name="Strempel S."/>
            <person name="Sturgill D."/>
            <person name="Sutton G."/>
            <person name="Sutton G.G."/>
            <person name="Tao W."/>
            <person name="Teichmann S."/>
            <person name="Tobari Y.N."/>
            <person name="Tomimura Y."/>
            <person name="Tsolas J.M."/>
            <person name="Valente V.L."/>
            <person name="Venter E."/>
            <person name="Venter J.C."/>
            <person name="Vicario S."/>
            <person name="Vieira F.G."/>
            <person name="Vilella A.J."/>
            <person name="Villasante A."/>
            <person name="Walenz B."/>
            <person name="Wang J."/>
            <person name="Wasserman M."/>
            <person name="Watts T."/>
            <person name="Wilson D."/>
            <person name="Wilson R.K."/>
            <person name="Wing R.A."/>
            <person name="Wolfner M.F."/>
            <person name="Wong A."/>
            <person name="Wong G.K."/>
            <person name="Wu C.I."/>
            <person name="Wu G."/>
            <person name="Yamamoto D."/>
            <person name="Yang H.P."/>
            <person name="Yang S.P."/>
            <person name="Yorke J.A."/>
            <person name="Yoshida K."/>
            <person name="Zdobnov E."/>
            <person name="Zhang P."/>
            <person name="Zhang Y."/>
            <person name="Zimin A.V."/>
            <person name="Baldwin J."/>
            <person name="Abdouelleil A."/>
            <person name="Abdulkadir J."/>
            <person name="Abebe A."/>
            <person name="Abera B."/>
            <person name="Abreu J."/>
            <person name="Acer S.C."/>
            <person name="Aftuck L."/>
            <person name="Alexander A."/>
            <person name="An P."/>
            <person name="Anderson E."/>
            <person name="Anderson S."/>
            <person name="Arachi H."/>
            <person name="Azer M."/>
            <person name="Bachantsang P."/>
            <person name="Barry A."/>
            <person name="Bayul T."/>
            <person name="Berlin A."/>
            <person name="Bessette D."/>
            <person name="Bloom T."/>
            <person name="Blye J."/>
            <person name="Boguslavskiy L."/>
            <person name="Bonnet C."/>
            <person name="Boukhgalter B."/>
            <person name="Bourzgui I."/>
            <person name="Brown A."/>
            <person name="Cahill P."/>
            <person name="Channer S."/>
            <person name="Cheshatsang Y."/>
            <person name="Chuda L."/>
            <person name="Citroen M."/>
            <person name="Collymore A."/>
            <person name="Cooke P."/>
            <person name="Costello M."/>
            <person name="D'Aco K."/>
            <person name="Daza R."/>
            <person name="De Haan G."/>
            <person name="DeGray S."/>
            <person name="DeMaso C."/>
            <person name="Dhargay N."/>
            <person name="Dooley K."/>
            <person name="Dooley E."/>
            <person name="Doricent M."/>
            <person name="Dorje P."/>
            <person name="Dorjee K."/>
            <person name="Dupes A."/>
            <person name="Elong R."/>
            <person name="Falk J."/>
            <person name="Farina A."/>
            <person name="Faro S."/>
            <person name="Ferguson D."/>
            <person name="Fisher S."/>
            <person name="Foley C.D."/>
            <person name="Franke A."/>
            <person name="Friedrich D."/>
            <person name="Gadbois L."/>
            <person name="Gearin G."/>
            <person name="Gearin C.R."/>
            <person name="Giannoukos G."/>
            <person name="Goode T."/>
            <person name="Graham J."/>
            <person name="Grandbois E."/>
            <person name="Grewal S."/>
            <person name="Gyaltsen K."/>
            <person name="Hafez N."/>
            <person name="Hagos B."/>
            <person name="Hall J."/>
            <person name="Henson C."/>
            <person name="Hollinger A."/>
            <person name="Honan T."/>
            <person name="Huard M.D."/>
            <person name="Hughes L."/>
            <person name="Hurhula B."/>
            <person name="Husby M.E."/>
            <person name="Kamat A."/>
            <person name="Kanga B."/>
            <person name="Kashin S."/>
            <person name="Khazanovich D."/>
            <person name="Kisner P."/>
            <person name="Lance K."/>
            <person name="Lara M."/>
            <person name="Lee W."/>
            <person name="Lennon N."/>
            <person name="Letendre F."/>
            <person name="LeVine R."/>
            <person name="Lipovsky A."/>
            <person name="Liu X."/>
            <person name="Liu J."/>
            <person name="Liu S."/>
            <person name="Lokyitsang T."/>
            <person name="Lokyitsang Y."/>
            <person name="Lubonja R."/>
            <person name="Lui A."/>
            <person name="MacDonald P."/>
            <person name="Magnisalis V."/>
            <person name="Maru K."/>
            <person name="Matthews C."/>
            <person name="McCusker W."/>
            <person name="McDonough S."/>
            <person name="Mehta T."/>
            <person name="Meldrim J."/>
            <person name="Meneus L."/>
            <person name="Mihai O."/>
            <person name="Mihalev A."/>
            <person name="Mihova T."/>
            <person name="Mittelman R."/>
            <person name="Mlenga V."/>
            <person name="Montmayeur A."/>
            <person name="Mulrain L."/>
            <person name="Navidi A."/>
            <person name="Naylor J."/>
            <person name="Negash T."/>
            <person name="Nguyen T."/>
            <person name="Nguyen N."/>
            <person name="Nicol R."/>
            <person name="Norbu C."/>
            <person name="Norbu N."/>
            <person name="Novod N."/>
            <person name="O'Neill B."/>
            <person name="Osman S."/>
            <person name="Markiewicz E."/>
            <person name="Oyono O.L."/>
            <person name="Patti C."/>
            <person name="Phunkhang P."/>
            <person name="Pierre F."/>
            <person name="Priest M."/>
            <person name="Raghuraman S."/>
            <person name="Rege F."/>
            <person name="Reyes R."/>
            <person name="Rise C."/>
            <person name="Rogov P."/>
            <person name="Ross K."/>
            <person name="Ryan E."/>
            <person name="Settipalli S."/>
            <person name="Shea T."/>
            <person name="Sherpa N."/>
            <person name="Shi L."/>
            <person name="Shih D."/>
            <person name="Sparrow T."/>
            <person name="Spaulding J."/>
            <person name="Stalker J."/>
            <person name="Stange-Thomann N."/>
            <person name="Stavropoulos S."/>
            <person name="Stone C."/>
            <person name="Strader C."/>
            <person name="Tesfaye S."/>
            <person name="Thomson T."/>
            <person name="Thoulutsang Y."/>
            <person name="Thoulutsang D."/>
            <person name="Topham K."/>
            <person name="Topping I."/>
            <person name="Tsamla T."/>
            <person name="Vassiliev H."/>
            <person name="Vo A."/>
            <person name="Wangchuk T."/>
            <person name="Wangdi T."/>
            <person name="Weiand M."/>
            <person name="Wilkinson J."/>
            <person name="Wilson A."/>
            <person name="Yadav S."/>
            <person name="Young G."/>
            <person name="Yu Q."/>
            <person name="Zembek L."/>
            <person name="Zhong D."/>
            <person name="Zimmer A."/>
            <person name="Zwirko Z."/>
            <person name="Jaffe D.B."/>
            <person name="Alvarez P."/>
            <person name="Brockman W."/>
            <person name="Butler J."/>
            <person name="Chin C."/>
            <person name="Gnerre S."/>
            <person name="Grabherr M."/>
            <person name="Kleber M."/>
            <person name="Mauceli E."/>
            <person name="MacCallum I."/>
        </authorList>
    </citation>
    <scope>NUCLEOTIDE SEQUENCE [LARGE SCALE GENOMIC DNA]</scope>
    <source>
        <strain evidence="8">Tucson 15287-2541.00</strain>
    </source>
</reference>
<dbReference type="GO" id="GO:0019226">
    <property type="term" value="P:transmission of nerve impulse"/>
    <property type="evidence" value="ECO:0007669"/>
    <property type="project" value="TreeGrafter"/>
</dbReference>
<dbReference type="GO" id="GO:0098839">
    <property type="term" value="C:postsynaptic density membrane"/>
    <property type="evidence" value="ECO:0007669"/>
    <property type="project" value="TreeGrafter"/>
</dbReference>
<dbReference type="InterPro" id="IPR004031">
    <property type="entry name" value="PMP22/EMP/MP20/Claudin"/>
</dbReference>
<feature type="region of interest" description="Disordered" evidence="5">
    <location>
        <begin position="22"/>
        <end position="134"/>
    </location>
</feature>
<feature type="transmembrane region" description="Helical" evidence="6">
    <location>
        <begin position="382"/>
        <end position="406"/>
    </location>
</feature>
<dbReference type="PhylomeDB" id="B4JIP2"/>
<dbReference type="InParanoid" id="B4JIP2"/>
<dbReference type="GO" id="GO:0098970">
    <property type="term" value="P:postsynaptic neurotransmitter receptor diffusion trapping"/>
    <property type="evidence" value="ECO:0007669"/>
    <property type="project" value="TreeGrafter"/>
</dbReference>
<sequence>MRDHPAVPNVFRVASSHSINSLGVTATPRSNNQQRLHGSSNINYSKSNSFEQQQNQQQHQQQHQQQQQHQPSQAELQKEQPLAKHQLTTSASIEHPHQSVQPQQSPYATLPRGSSNGQRRAQQQHSEQQQSQKLQTGVINTISGSILSTGYSSLADSLSDLQFNNVHNNSNSNSHSNNNDQRQQQLQQRQQQQQQQRQVVSLGLYKAAEQQQQRIPTTTTTTTSNGVLNGQSGFNNMANVGGGYLWLLTPVAASISVAIVIAALAGPQWLFTEEKVPNINYNGTANFKAQDDGAYITKYTKSSLWILCTTLPGLDVDTFNCIKIDYFPEEGYQPDPQDSTPAIPYTVTKSSPIFLASGIFLLISFIVFLIPTCSHQNNVYYFSAGILFIVSGLIMLIGLIAYISILKAEIGSKLRPRSTLQPPLIKVTYGQSFFLFVFGFIATEFVGVLNIFLYINLQELSYYSVSIAGWWLVGVCL</sequence>
<dbReference type="PANTHER" id="PTHR12107">
    <property type="entry name" value="VOLTAGE-DEPENDENT CALCIUM CHANNEL GAMMA SUBUNIT"/>
    <property type="match status" value="1"/>
</dbReference>
<dbReference type="GO" id="GO:0099590">
    <property type="term" value="P:neurotransmitter receptor internalization"/>
    <property type="evidence" value="ECO:0007669"/>
    <property type="project" value="TreeGrafter"/>
</dbReference>
<evidence type="ECO:0000256" key="2">
    <source>
        <dbReference type="ARBA" id="ARBA00022692"/>
    </source>
</evidence>
<evidence type="ECO:0000313" key="7">
    <source>
        <dbReference type="EMBL" id="EDW00489.1"/>
    </source>
</evidence>
<dbReference type="GO" id="GO:0051968">
    <property type="term" value="P:positive regulation of synaptic transmission, glutamatergic"/>
    <property type="evidence" value="ECO:0007669"/>
    <property type="project" value="TreeGrafter"/>
</dbReference>
<dbReference type="OrthoDB" id="9990458at2759"/>
<keyword evidence="4 6" id="KW-0472">Membrane</keyword>
<feature type="transmembrane region" description="Helical" evidence="6">
    <location>
        <begin position="427"/>
        <end position="454"/>
    </location>
</feature>
<dbReference type="Gene3D" id="1.20.140.150">
    <property type="match status" value="1"/>
</dbReference>
<dbReference type="GO" id="GO:0098943">
    <property type="term" value="P:neurotransmitter receptor transport, postsynaptic endosome to lysosome"/>
    <property type="evidence" value="ECO:0007669"/>
    <property type="project" value="TreeGrafter"/>
</dbReference>
<evidence type="ECO:0000256" key="5">
    <source>
        <dbReference type="SAM" id="MobiDB-lite"/>
    </source>
</evidence>
<dbReference type="InterPro" id="IPR051072">
    <property type="entry name" value="CACNG_subunit"/>
</dbReference>